<dbReference type="GO" id="GO:0003735">
    <property type="term" value="F:structural constituent of ribosome"/>
    <property type="evidence" value="ECO:0007669"/>
    <property type="project" value="InterPro"/>
</dbReference>
<evidence type="ECO:0000256" key="2">
    <source>
        <dbReference type="ARBA" id="ARBA00022980"/>
    </source>
</evidence>
<protein>
    <recommendedName>
        <fullName evidence="4">Small ribosomal subunit protein uS14c</fullName>
    </recommendedName>
</protein>
<dbReference type="Pfam" id="PF00253">
    <property type="entry name" value="Ribosomal_S14"/>
    <property type="match status" value="1"/>
</dbReference>
<comment type="similarity">
    <text evidence="1">Belongs to the universal ribosomal protein uS14 family.</text>
</comment>
<dbReference type="AlphaFoldDB" id="A0A4D6WPZ2"/>
<evidence type="ECO:0000256" key="1">
    <source>
        <dbReference type="ARBA" id="ARBA00009083"/>
    </source>
</evidence>
<dbReference type="SUPFAM" id="SSF57716">
    <property type="entry name" value="Glucocorticoid receptor-like (DNA-binding domain)"/>
    <property type="match status" value="1"/>
</dbReference>
<dbReference type="NCBIfam" id="NF006477">
    <property type="entry name" value="PRK08881.1"/>
    <property type="match status" value="1"/>
</dbReference>
<dbReference type="PROSITE" id="PS00527">
    <property type="entry name" value="RIBOSOMAL_S14"/>
    <property type="match status" value="1"/>
</dbReference>
<proteinExistence type="inferred from homology"/>
<dbReference type="PANTHER" id="PTHR19836:SF19">
    <property type="entry name" value="SMALL RIBOSOMAL SUBUNIT PROTEIN US14M"/>
    <property type="match status" value="1"/>
</dbReference>
<keyword evidence="3" id="KW-0687">Ribonucleoprotein</keyword>
<dbReference type="InterPro" id="IPR001209">
    <property type="entry name" value="Ribosomal_uS14"/>
</dbReference>
<dbReference type="EMBL" id="MK814609">
    <property type="protein sequence ID" value="QCI04300.1"/>
    <property type="molecule type" value="Genomic_DNA"/>
</dbReference>
<evidence type="ECO:0000256" key="4">
    <source>
        <dbReference type="ARBA" id="ARBA00035247"/>
    </source>
</evidence>
<gene>
    <name evidence="5" type="primary">rps14</name>
</gene>
<name>A0A4D6WPZ2_9FLOR</name>
<reference evidence="5" key="2">
    <citation type="submission" date="2019-04" db="EMBL/GenBank/DDBJ databases">
        <authorList>
            <person name="Pasella M."/>
        </authorList>
    </citation>
    <scope>NUCLEOTIDE SEQUENCE</scope>
    <source>
        <strain evidence="5">PD2933</strain>
    </source>
</reference>
<evidence type="ECO:0000313" key="5">
    <source>
        <dbReference type="EMBL" id="QCI04300.1"/>
    </source>
</evidence>
<keyword evidence="5" id="KW-0934">Plastid</keyword>
<dbReference type="PANTHER" id="PTHR19836">
    <property type="entry name" value="30S RIBOSOMAL PROTEIN S14"/>
    <property type="match status" value="1"/>
</dbReference>
<keyword evidence="2 5" id="KW-0689">Ribosomal protein</keyword>
<dbReference type="InterPro" id="IPR023036">
    <property type="entry name" value="Ribosomal_uS14_bac/plastid"/>
</dbReference>
<evidence type="ECO:0000256" key="3">
    <source>
        <dbReference type="ARBA" id="ARBA00023274"/>
    </source>
</evidence>
<dbReference type="GO" id="GO:0015935">
    <property type="term" value="C:small ribosomal subunit"/>
    <property type="evidence" value="ECO:0007669"/>
    <property type="project" value="TreeGrafter"/>
</dbReference>
<sequence length="100" mass="12161">MAKQSMIQREIKRNNLIQKFKNRRLKIKNLLKTTSNFNEIIELQKKFQKLPRNSMSCRQRNRCWLTGRSRGVYRHFGLSRHVIREMSHECFLPGIRKSSW</sequence>
<geneLocation type="plastid" evidence="5"/>
<organism evidence="5">
    <name type="scientific">Anotrichium furcellatum</name>
    <dbReference type="NCBI Taxonomy" id="41999"/>
    <lineage>
        <taxon>Eukaryota</taxon>
        <taxon>Rhodophyta</taxon>
        <taxon>Florideophyceae</taxon>
        <taxon>Rhodymeniophycidae</taxon>
        <taxon>Ceramiales</taxon>
        <taxon>Ceramiaceae</taxon>
        <taxon>Anotrichium</taxon>
    </lineage>
</organism>
<dbReference type="GO" id="GO:0006412">
    <property type="term" value="P:translation"/>
    <property type="evidence" value="ECO:0007669"/>
    <property type="project" value="InterPro"/>
</dbReference>
<reference evidence="5" key="1">
    <citation type="journal article" date="2019" name="Mol. Phylogenet. Evol.">
        <title>Morphological evolution and classification of the red algal order Ceramiales inferred using plastid phylogenomics.</title>
        <authorList>
            <person name="Diaz-Tapia P."/>
            <person name="Pasella M.M."/>
            <person name="Verbruggen H."/>
            <person name="Maggs C.A."/>
        </authorList>
    </citation>
    <scope>NUCLEOTIDE SEQUENCE</scope>
    <source>
        <strain evidence="5">PD2933</strain>
    </source>
</reference>
<dbReference type="GO" id="GO:0005737">
    <property type="term" value="C:cytoplasm"/>
    <property type="evidence" value="ECO:0007669"/>
    <property type="project" value="UniProtKB-ARBA"/>
</dbReference>
<dbReference type="HAMAP" id="MF_00537">
    <property type="entry name" value="Ribosomal_uS14_1"/>
    <property type="match status" value="1"/>
</dbReference>
<dbReference type="FunFam" id="1.10.287.1480:FF:000001">
    <property type="entry name" value="30S ribosomal protein S14"/>
    <property type="match status" value="1"/>
</dbReference>
<dbReference type="Gene3D" id="1.10.287.1480">
    <property type="match status" value="1"/>
</dbReference>
<dbReference type="InterPro" id="IPR018271">
    <property type="entry name" value="Ribosomal_uS14_CS"/>
</dbReference>
<accession>A0A4D6WPZ2</accession>